<dbReference type="EMBL" id="CM044707">
    <property type="protein sequence ID" value="KAI5655096.1"/>
    <property type="molecule type" value="Genomic_DNA"/>
</dbReference>
<organism evidence="1 2">
    <name type="scientific">Catharanthus roseus</name>
    <name type="common">Madagascar periwinkle</name>
    <name type="synonym">Vinca rosea</name>
    <dbReference type="NCBI Taxonomy" id="4058"/>
    <lineage>
        <taxon>Eukaryota</taxon>
        <taxon>Viridiplantae</taxon>
        <taxon>Streptophyta</taxon>
        <taxon>Embryophyta</taxon>
        <taxon>Tracheophyta</taxon>
        <taxon>Spermatophyta</taxon>
        <taxon>Magnoliopsida</taxon>
        <taxon>eudicotyledons</taxon>
        <taxon>Gunneridae</taxon>
        <taxon>Pentapetalae</taxon>
        <taxon>asterids</taxon>
        <taxon>lamiids</taxon>
        <taxon>Gentianales</taxon>
        <taxon>Apocynaceae</taxon>
        <taxon>Rauvolfioideae</taxon>
        <taxon>Vinceae</taxon>
        <taxon>Catharanthinae</taxon>
        <taxon>Catharanthus</taxon>
    </lineage>
</organism>
<gene>
    <name evidence="1" type="ORF">M9H77_32283</name>
</gene>
<accession>A0ACC0A6D2</accession>
<evidence type="ECO:0000313" key="1">
    <source>
        <dbReference type="EMBL" id="KAI5655096.1"/>
    </source>
</evidence>
<sequence length="188" mass="20936">MKLLTIKFLETHVLLLTSNRNDSERYTTEAISREGHHFNISWLAGHHPVLDPATLASDANRSLGILLELLRSAKNLPGLLIISSTFSCIKQFQRLDLSIPETRGFEYQISDPIVNAMNKWISWRLSDTVLDMAGGFALFGFGCVSLGIPENRNSIMLPQGLQLFSQEFKGMLLGTVELVVQMTEVGVC</sequence>
<name>A0ACC0A6D2_CATRO</name>
<protein>
    <submittedName>
        <fullName evidence="1">Uncharacterized protein</fullName>
    </submittedName>
</protein>
<reference evidence="2" key="1">
    <citation type="journal article" date="2023" name="Nat. Plants">
        <title>Single-cell RNA sequencing provides a high-resolution roadmap for understanding the multicellular compartmentation of specialized metabolism.</title>
        <authorList>
            <person name="Sun S."/>
            <person name="Shen X."/>
            <person name="Li Y."/>
            <person name="Li Y."/>
            <person name="Wang S."/>
            <person name="Li R."/>
            <person name="Zhang H."/>
            <person name="Shen G."/>
            <person name="Guo B."/>
            <person name="Wei J."/>
            <person name="Xu J."/>
            <person name="St-Pierre B."/>
            <person name="Chen S."/>
            <person name="Sun C."/>
        </authorList>
    </citation>
    <scope>NUCLEOTIDE SEQUENCE [LARGE SCALE GENOMIC DNA]</scope>
</reference>
<proteinExistence type="predicted"/>
<comment type="caution">
    <text evidence="1">The sequence shown here is derived from an EMBL/GenBank/DDBJ whole genome shotgun (WGS) entry which is preliminary data.</text>
</comment>
<dbReference type="Proteomes" id="UP001060085">
    <property type="component" value="Linkage Group LG07"/>
</dbReference>
<keyword evidence="2" id="KW-1185">Reference proteome</keyword>
<evidence type="ECO:0000313" key="2">
    <source>
        <dbReference type="Proteomes" id="UP001060085"/>
    </source>
</evidence>